<proteinExistence type="predicted"/>
<dbReference type="SUPFAM" id="SSF53448">
    <property type="entry name" value="Nucleotide-diphospho-sugar transferases"/>
    <property type="match status" value="1"/>
</dbReference>
<organism evidence="2 3">
    <name type="scientific">Marivirga salinarum</name>
    <dbReference type="NCBI Taxonomy" id="3059078"/>
    <lineage>
        <taxon>Bacteria</taxon>
        <taxon>Pseudomonadati</taxon>
        <taxon>Bacteroidota</taxon>
        <taxon>Cytophagia</taxon>
        <taxon>Cytophagales</taxon>
        <taxon>Marivirgaceae</taxon>
        <taxon>Marivirga</taxon>
    </lineage>
</organism>
<dbReference type="Pfam" id="PF00535">
    <property type="entry name" value="Glycos_transf_2"/>
    <property type="match status" value="1"/>
</dbReference>
<evidence type="ECO:0000313" key="2">
    <source>
        <dbReference type="EMBL" id="WMN12186.1"/>
    </source>
</evidence>
<dbReference type="GO" id="GO:0016758">
    <property type="term" value="F:hexosyltransferase activity"/>
    <property type="evidence" value="ECO:0007669"/>
    <property type="project" value="UniProtKB-ARBA"/>
</dbReference>
<dbReference type="Proteomes" id="UP001230496">
    <property type="component" value="Chromosome"/>
</dbReference>
<evidence type="ECO:0000259" key="1">
    <source>
        <dbReference type="Pfam" id="PF00535"/>
    </source>
</evidence>
<accession>A0AA51NB68</accession>
<evidence type="ECO:0000313" key="3">
    <source>
        <dbReference type="Proteomes" id="UP001230496"/>
    </source>
</evidence>
<keyword evidence="3" id="KW-1185">Reference proteome</keyword>
<dbReference type="Gene3D" id="3.90.550.10">
    <property type="entry name" value="Spore Coat Polysaccharide Biosynthesis Protein SpsA, Chain A"/>
    <property type="match status" value="1"/>
</dbReference>
<keyword evidence="2" id="KW-0808">Transferase</keyword>
<keyword evidence="2" id="KW-0328">Glycosyltransferase</keyword>
<name>A0AA51NB68_9BACT</name>
<dbReference type="AlphaFoldDB" id="A0AA51NB68"/>
<gene>
    <name evidence="2" type="ORF">QYS49_32750</name>
</gene>
<sequence>MNSIKKPLLSVSLITYNQENYIAEALQSIINQKGNFELEIVIGNDASTDGTKEIIEKYRKIHPQVIKPIHHKENIGMMNNFIDTYRRCSGVYIAYLEGDDYWTDPLKLDKQISILIDNPLLSFCFTDVIKVDRNGRDLVKFSDYRGLDKSQIIPLKEIIEAKIRKIHIGTILSKRYSFDFPQWYRNVLAGDFIFTIMLGDKGSVYYLNHVTCAYRKHEKSVTNRPFSYNYYKHLKEIYLKSDSFFENKYTHNFDKAINILKAQYNLNKFQQEKVFIIKLWRFFLLLFELPLLYISFRDLFWLLRKTKGTE</sequence>
<dbReference type="PANTHER" id="PTHR22916:SF3">
    <property type="entry name" value="UDP-GLCNAC:BETAGAL BETA-1,3-N-ACETYLGLUCOSAMINYLTRANSFERASE-LIKE PROTEIN 1"/>
    <property type="match status" value="1"/>
</dbReference>
<dbReference type="RefSeq" id="WP_308350079.1">
    <property type="nucleotide sequence ID" value="NZ_CP129971.1"/>
</dbReference>
<dbReference type="EMBL" id="CP129971">
    <property type="protein sequence ID" value="WMN12186.1"/>
    <property type="molecule type" value="Genomic_DNA"/>
</dbReference>
<protein>
    <submittedName>
        <fullName evidence="2">Glycosyltransferase</fullName>
        <ecNumber evidence="2">2.4.-.-</ecNumber>
    </submittedName>
</protein>
<feature type="domain" description="Glycosyltransferase 2-like" evidence="1">
    <location>
        <begin position="10"/>
        <end position="141"/>
    </location>
</feature>
<dbReference type="KEGG" id="msaa:QYS49_32750"/>
<reference evidence="2 3" key="1">
    <citation type="submission" date="2023-08" db="EMBL/GenBank/DDBJ databases">
        <title>Comparative genomics and taxonomic characterization of three novel marine species of genus Marivirga.</title>
        <authorList>
            <person name="Muhammad N."/>
            <person name="Kim S.-G."/>
        </authorList>
    </citation>
    <scope>NUCLEOTIDE SEQUENCE [LARGE SCALE GENOMIC DNA]</scope>
    <source>
        <strain evidence="2 3">BDSF4-3</strain>
    </source>
</reference>
<dbReference type="InterPro" id="IPR001173">
    <property type="entry name" value="Glyco_trans_2-like"/>
</dbReference>
<dbReference type="PANTHER" id="PTHR22916">
    <property type="entry name" value="GLYCOSYLTRANSFERASE"/>
    <property type="match status" value="1"/>
</dbReference>
<dbReference type="EC" id="2.4.-.-" evidence="2"/>
<dbReference type="InterPro" id="IPR029044">
    <property type="entry name" value="Nucleotide-diphossugar_trans"/>
</dbReference>